<dbReference type="Pfam" id="PF24883">
    <property type="entry name" value="NPHP3_N"/>
    <property type="match status" value="1"/>
</dbReference>
<dbReference type="PANTHER" id="PTHR24180">
    <property type="entry name" value="CYCLIN-DEPENDENT KINASE INHIBITOR 2C-RELATED"/>
    <property type="match status" value="1"/>
</dbReference>
<comment type="caution">
    <text evidence="5">The sequence shown here is derived from an EMBL/GenBank/DDBJ whole genome shotgun (WGS) entry which is preliminary data.</text>
</comment>
<dbReference type="GeneID" id="98178620"/>
<dbReference type="Gene3D" id="1.25.40.20">
    <property type="entry name" value="Ankyrin repeat-containing domain"/>
    <property type="match status" value="2"/>
</dbReference>
<feature type="repeat" description="ANK" evidence="3">
    <location>
        <begin position="673"/>
        <end position="697"/>
    </location>
</feature>
<dbReference type="SUPFAM" id="SSF48403">
    <property type="entry name" value="Ankyrin repeat"/>
    <property type="match status" value="1"/>
</dbReference>
<organism evidence="5 6">
    <name type="scientific">Madurella fahalii</name>
    <dbReference type="NCBI Taxonomy" id="1157608"/>
    <lineage>
        <taxon>Eukaryota</taxon>
        <taxon>Fungi</taxon>
        <taxon>Dikarya</taxon>
        <taxon>Ascomycota</taxon>
        <taxon>Pezizomycotina</taxon>
        <taxon>Sordariomycetes</taxon>
        <taxon>Sordariomycetidae</taxon>
        <taxon>Sordariales</taxon>
        <taxon>Sordariales incertae sedis</taxon>
        <taxon>Madurella</taxon>
    </lineage>
</organism>
<feature type="repeat" description="ANK" evidence="3">
    <location>
        <begin position="809"/>
        <end position="831"/>
    </location>
</feature>
<evidence type="ECO:0000259" key="4">
    <source>
        <dbReference type="Pfam" id="PF24883"/>
    </source>
</evidence>
<reference evidence="5 6" key="1">
    <citation type="submission" date="2024-09" db="EMBL/GenBank/DDBJ databases">
        <title>Itraconazole resistance in Madurella fahalii resulting from another homologue of gene encoding cytochrome P450 14-alpha sterol demethylase (CYP51).</title>
        <authorList>
            <person name="Yoshioka I."/>
            <person name="Fahal A.H."/>
            <person name="Kaneko S."/>
            <person name="Yaguchi T."/>
        </authorList>
    </citation>
    <scope>NUCLEOTIDE SEQUENCE [LARGE SCALE GENOMIC DNA]</scope>
    <source>
        <strain evidence="5 6">IFM 68171</strain>
    </source>
</reference>
<accession>A0ABQ0GIW3</accession>
<dbReference type="SUPFAM" id="SSF52540">
    <property type="entry name" value="P-loop containing nucleoside triphosphate hydrolases"/>
    <property type="match status" value="1"/>
</dbReference>
<dbReference type="InterPro" id="IPR056884">
    <property type="entry name" value="NPHP3-like_N"/>
</dbReference>
<dbReference type="Pfam" id="PF13637">
    <property type="entry name" value="Ank_4"/>
    <property type="match status" value="2"/>
</dbReference>
<keyword evidence="1" id="KW-0677">Repeat</keyword>
<evidence type="ECO:0000256" key="3">
    <source>
        <dbReference type="PROSITE-ProRule" id="PRU00023"/>
    </source>
</evidence>
<dbReference type="PANTHER" id="PTHR24180:SF45">
    <property type="entry name" value="POLY [ADP-RIBOSE] POLYMERASE TANKYRASE"/>
    <property type="match status" value="1"/>
</dbReference>
<dbReference type="Pfam" id="PF12796">
    <property type="entry name" value="Ank_2"/>
    <property type="match status" value="1"/>
</dbReference>
<dbReference type="InterPro" id="IPR002110">
    <property type="entry name" value="Ankyrin_rpt"/>
</dbReference>
<sequence length="902" mass="101525">MEMCRFMGPDDIEYKKVAAALRRITTTVSRQPPTGGQLPLSEEQTRVLLDSLRFDQIDARQMTIKKAHAHTCKWLLEAPEYLDWVNPSKLGEHHGFLWIKGKPGAGKSTLMKFALADAHKMKDKIVISFFFNARGDDLEKSTVGMYRSLLLQLLERLPVFQDVFNSLGLRTWNGRCHQWSIEALKALLEEVVQGLGEVSVTCFIDALDECDESQVRDMVSFFEHIGEMATKTTPPIRFKVCFSSRHYPHITIGRGLGLVLEGREEHSNDIARYLDSQLKIGHSKLAEQIRADLRKKASGVFMWVVLVIEILNKEHDSGRIHALRRRLRDIPGDLHELFRNILMRDHHNRSELLLCIQWVLFARQPLKPEQLYFAILSGVEPEALSEWNPDEITAAVMKRFVLNSSKGLAEVTKSKSPTVQFIHESVKDFLLKENGLREIWSDLGGNFEGASQERLKQCCLSYISIDIATSLEIAGSLPTANTQKAAELRQSANEKFPFLEYATRNVLYHADAAEEGGISQIDFLQSFQLTSWIKLDNLFERHEVRRCTAKASFLYILSERDMPALIRSLPSKQSCFEVEDERYGTPFFAALATDSNKAVESFVELYSEMQSQGSLLRNLCKQFSENRKKIIDIGRNFTFPRKKSALSYVAELGDEAFLAFFIASGQASVKDENGRNLLSHAVRAGHKTMVRLLLETGWVDIDSKGNNGQTPLSLAAGRGHEAIVQLLLETVRVDINSKDNNGQTPLSWAAREGYEAVVRLLLETGRVDIDSKDNNGWTPLSWAAIREYEAVVRLLLETGRVDIDSKDNNGQTPLSWAALRGHEAVVRLLLETSRVDIDSKDNDGGTPLSRAALRGHEAVVRLLLETGRVDIDSKDNNGQTPLSWAALRGHGAVVRLLRSYGA</sequence>
<dbReference type="PROSITE" id="PS50088">
    <property type="entry name" value="ANK_REPEAT"/>
    <property type="match status" value="7"/>
</dbReference>
<dbReference type="RefSeq" id="XP_070919398.1">
    <property type="nucleotide sequence ID" value="XM_071063297.1"/>
</dbReference>
<dbReference type="Gene3D" id="3.40.50.300">
    <property type="entry name" value="P-loop containing nucleotide triphosphate hydrolases"/>
    <property type="match status" value="1"/>
</dbReference>
<feature type="repeat" description="ANK" evidence="3">
    <location>
        <begin position="707"/>
        <end position="729"/>
    </location>
</feature>
<dbReference type="SMART" id="SM00248">
    <property type="entry name" value="ANK"/>
    <property type="match status" value="8"/>
</dbReference>
<dbReference type="Proteomes" id="UP001628179">
    <property type="component" value="Unassembled WGS sequence"/>
</dbReference>
<feature type="repeat" description="ANK" evidence="3">
    <location>
        <begin position="843"/>
        <end position="867"/>
    </location>
</feature>
<keyword evidence="2 3" id="KW-0040">ANK repeat</keyword>
<keyword evidence="6" id="KW-1185">Reference proteome</keyword>
<proteinExistence type="predicted"/>
<dbReference type="InterPro" id="IPR051637">
    <property type="entry name" value="Ank_repeat_dom-contain_49"/>
</dbReference>
<evidence type="ECO:0000256" key="2">
    <source>
        <dbReference type="ARBA" id="ARBA00023043"/>
    </source>
</evidence>
<name>A0ABQ0GIW3_9PEZI</name>
<feature type="repeat" description="ANK" evidence="3">
    <location>
        <begin position="877"/>
        <end position="902"/>
    </location>
</feature>
<evidence type="ECO:0000313" key="6">
    <source>
        <dbReference type="Proteomes" id="UP001628179"/>
    </source>
</evidence>
<evidence type="ECO:0000256" key="1">
    <source>
        <dbReference type="ARBA" id="ARBA00022737"/>
    </source>
</evidence>
<dbReference type="Pfam" id="PF00023">
    <property type="entry name" value="Ank"/>
    <property type="match status" value="1"/>
</dbReference>
<feature type="domain" description="Nephrocystin 3-like N-terminal" evidence="4">
    <location>
        <begin position="71"/>
        <end position="245"/>
    </location>
</feature>
<evidence type="ECO:0000313" key="5">
    <source>
        <dbReference type="EMBL" id="GAB1317667.1"/>
    </source>
</evidence>
<dbReference type="PROSITE" id="PS50297">
    <property type="entry name" value="ANK_REP_REGION"/>
    <property type="match status" value="7"/>
</dbReference>
<gene>
    <name evidence="5" type="ORF">MFIFM68171_07877</name>
</gene>
<dbReference type="EMBL" id="BAAFSV010000004">
    <property type="protein sequence ID" value="GAB1317667.1"/>
    <property type="molecule type" value="Genomic_DNA"/>
</dbReference>
<dbReference type="InterPro" id="IPR036770">
    <property type="entry name" value="Ankyrin_rpt-contain_sf"/>
</dbReference>
<dbReference type="InterPro" id="IPR027417">
    <property type="entry name" value="P-loop_NTPase"/>
</dbReference>
<protein>
    <recommendedName>
        <fullName evidence="4">Nephrocystin 3-like N-terminal domain-containing protein</fullName>
    </recommendedName>
</protein>
<feature type="repeat" description="ANK" evidence="3">
    <location>
        <begin position="775"/>
        <end position="799"/>
    </location>
</feature>
<feature type="repeat" description="ANK" evidence="3">
    <location>
        <begin position="741"/>
        <end position="765"/>
    </location>
</feature>